<dbReference type="Gene3D" id="1.10.238.10">
    <property type="entry name" value="EF-hand"/>
    <property type="match status" value="1"/>
</dbReference>
<keyword evidence="7" id="KW-1185">Reference proteome</keyword>
<evidence type="ECO:0000313" key="6">
    <source>
        <dbReference type="EMBL" id="KYC40156.1"/>
    </source>
</evidence>
<feature type="domain" description="EF-hand" evidence="5">
    <location>
        <begin position="710"/>
        <end position="745"/>
    </location>
</feature>
<organism evidence="6 7">
    <name type="scientific">Scytonema hofmannii PCC 7110</name>
    <dbReference type="NCBI Taxonomy" id="128403"/>
    <lineage>
        <taxon>Bacteria</taxon>
        <taxon>Bacillati</taxon>
        <taxon>Cyanobacteriota</taxon>
        <taxon>Cyanophyceae</taxon>
        <taxon>Nostocales</taxon>
        <taxon>Scytonemataceae</taxon>
        <taxon>Scytonema</taxon>
    </lineage>
</organism>
<dbReference type="InterPro" id="IPR015421">
    <property type="entry name" value="PyrdxlP-dep_Trfase_major"/>
</dbReference>
<keyword evidence="3" id="KW-0456">Lyase</keyword>
<dbReference type="STRING" id="128403.WA1_28960"/>
<proteinExistence type="predicted"/>
<dbReference type="Gene3D" id="3.40.640.10">
    <property type="entry name" value="Type I PLP-dependent aspartate aminotransferase-like (Major domain)"/>
    <property type="match status" value="1"/>
</dbReference>
<dbReference type="SMART" id="SM00054">
    <property type="entry name" value="EFh"/>
    <property type="match status" value="2"/>
</dbReference>
<dbReference type="Pfam" id="PF21391">
    <property type="entry name" value="tyr_de_CO2_C"/>
    <property type="match status" value="1"/>
</dbReference>
<dbReference type="EMBL" id="ANNX02000031">
    <property type="protein sequence ID" value="KYC40156.1"/>
    <property type="molecule type" value="Genomic_DNA"/>
</dbReference>
<gene>
    <name evidence="6" type="ORF">WA1_28960</name>
</gene>
<evidence type="ECO:0000256" key="3">
    <source>
        <dbReference type="ARBA" id="ARBA00023239"/>
    </source>
</evidence>
<sequence>MNKFFKFGDVPHLEGLGTRSVEAWFLGTKAENVDEFERLVVEAIRDHAFWRRNFHPGDPTHVTEQIKRQPDYLQAIDSLKENYRSLLAFLKKSVPFFSMRYQGHMNWDMTMPSILGYFAAMLYNPNNVAFEGSSATTLLEILVGDDLCRMLGYSIADEAEIEKGAIRPWGHITCGGTVANIEAIWSARNLKFYPLALQAALQNEVSLKAAQDINISLPTGGLKPLIELDTWSVLNLKGDDILALPTRLYQEYQIKSETLTEVLSEYSLQNLGMAQFSNRFLSNIKSSPVFLVPATKHYSFPKAAALLGIGASNLIDVPVDEDARMSIAEVRKILQVCLAERKPVYTVVSVMGSTEESATDPLKDILELREEFRSQGLEFTVHADAAWGGYFACLLREDETNNSIELTKTKEESLLEIGLSSYVTKQFQVLGKADSITVDPHKSGYIPYPAGALCYRNSAMRDLVTFAAPYMYHGEAEPTVGIYGLEGSKPGAAAASVYLSHQVIRPTKSGYGKIIGKALFNCKKLYARLLCMAHPDDRFVVVPVPRLPAEISGSNVEEQIQFIRERIDKASNDQLLADKEAMHLLSEIGPDQNIITYAFNFKNPDGSLNTDLALANRLNRAIYDKLSIDPGEDIYSYKLIVSTTDFDIAHYGEVFIENYKRRLLGVSNAPGSSITVLRSTVLDPWLTETSKSSFLNLIEHELRNCVSDSLFRDALLQVFEDIDKNKDGVLEISEIESKFKALGYGDKDINMFWNMSDVNKDSTLSIEEFVQHFSQFLVLSSRH</sequence>
<dbReference type="Pfam" id="PF13499">
    <property type="entry name" value="EF-hand_7"/>
    <property type="match status" value="1"/>
</dbReference>
<comment type="cofactor">
    <cofactor evidence="1 4">
        <name>pyridoxal 5'-phosphate</name>
        <dbReference type="ChEBI" id="CHEBI:597326"/>
    </cofactor>
</comment>
<keyword evidence="2 4" id="KW-0663">Pyridoxal phosphate</keyword>
<dbReference type="GO" id="GO:0019752">
    <property type="term" value="P:carboxylic acid metabolic process"/>
    <property type="evidence" value="ECO:0007669"/>
    <property type="project" value="InterPro"/>
</dbReference>
<dbReference type="GO" id="GO:0030170">
    <property type="term" value="F:pyridoxal phosphate binding"/>
    <property type="evidence" value="ECO:0007669"/>
    <property type="project" value="InterPro"/>
</dbReference>
<dbReference type="InterPro" id="IPR002129">
    <property type="entry name" value="PyrdxlP-dep_de-COase"/>
</dbReference>
<dbReference type="PROSITE" id="PS00018">
    <property type="entry name" value="EF_HAND_1"/>
    <property type="match status" value="1"/>
</dbReference>
<dbReference type="InterPro" id="IPR018247">
    <property type="entry name" value="EF_Hand_1_Ca_BS"/>
</dbReference>
<dbReference type="InterPro" id="IPR050477">
    <property type="entry name" value="GrpII_AminoAcid_Decarb"/>
</dbReference>
<dbReference type="GO" id="GO:0005509">
    <property type="term" value="F:calcium ion binding"/>
    <property type="evidence" value="ECO:0007669"/>
    <property type="project" value="InterPro"/>
</dbReference>
<dbReference type="InterPro" id="IPR015424">
    <property type="entry name" value="PyrdxlP-dep_Trfase"/>
</dbReference>
<comment type="caution">
    <text evidence="6">The sequence shown here is derived from an EMBL/GenBank/DDBJ whole genome shotgun (WGS) entry which is preliminary data.</text>
</comment>
<dbReference type="PANTHER" id="PTHR42735:SF4">
    <property type="entry name" value="PYRIDOXAL PHOSPHATE-DEPENDENT DECARBOXYLASE FAMILY PROTEIN"/>
    <property type="match status" value="1"/>
</dbReference>
<dbReference type="CDD" id="cd00051">
    <property type="entry name" value="EFh"/>
    <property type="match status" value="1"/>
</dbReference>
<dbReference type="AlphaFoldDB" id="A0A139X670"/>
<feature type="modified residue" description="N6-(pyridoxal phosphate)lysine" evidence="4">
    <location>
        <position position="442"/>
    </location>
</feature>
<dbReference type="InterPro" id="IPR011992">
    <property type="entry name" value="EF-hand-dom_pair"/>
</dbReference>
<dbReference type="InterPro" id="IPR002048">
    <property type="entry name" value="EF_hand_dom"/>
</dbReference>
<evidence type="ECO:0000256" key="4">
    <source>
        <dbReference type="PIRSR" id="PIRSR602129-50"/>
    </source>
</evidence>
<evidence type="ECO:0000256" key="2">
    <source>
        <dbReference type="ARBA" id="ARBA00022898"/>
    </source>
</evidence>
<reference evidence="6 7" key="1">
    <citation type="journal article" date="2013" name="Genome Biol. Evol.">
        <title>Genomes of Stigonematalean cyanobacteria (subsection V) and the evolution of oxygenic photosynthesis from prokaryotes to plastids.</title>
        <authorList>
            <person name="Dagan T."/>
            <person name="Roettger M."/>
            <person name="Stucken K."/>
            <person name="Landan G."/>
            <person name="Koch R."/>
            <person name="Major P."/>
            <person name="Gould S.B."/>
            <person name="Goremykin V.V."/>
            <person name="Rippka R."/>
            <person name="Tandeau de Marsac N."/>
            <person name="Gugger M."/>
            <person name="Lockhart P.J."/>
            <person name="Allen J.F."/>
            <person name="Brune I."/>
            <person name="Maus I."/>
            <person name="Puhler A."/>
            <person name="Martin W.F."/>
        </authorList>
    </citation>
    <scope>NUCLEOTIDE SEQUENCE [LARGE SCALE GENOMIC DNA]</scope>
    <source>
        <strain evidence="6 7">PCC 7110</strain>
    </source>
</reference>
<dbReference type="PANTHER" id="PTHR42735">
    <property type="match status" value="1"/>
</dbReference>
<dbReference type="InterPro" id="IPR049373">
    <property type="entry name" value="TyrDC_C"/>
</dbReference>
<dbReference type="PROSITE" id="PS50222">
    <property type="entry name" value="EF_HAND_2"/>
    <property type="match status" value="2"/>
</dbReference>
<evidence type="ECO:0000313" key="7">
    <source>
        <dbReference type="Proteomes" id="UP000076925"/>
    </source>
</evidence>
<accession>A0A139X670</accession>
<evidence type="ECO:0000259" key="5">
    <source>
        <dbReference type="PROSITE" id="PS50222"/>
    </source>
</evidence>
<dbReference type="SUPFAM" id="SSF47473">
    <property type="entry name" value="EF-hand"/>
    <property type="match status" value="1"/>
</dbReference>
<feature type="domain" description="EF-hand" evidence="5">
    <location>
        <begin position="746"/>
        <end position="779"/>
    </location>
</feature>
<protein>
    <submittedName>
        <fullName evidence="6">Decarboxylase</fullName>
    </submittedName>
</protein>
<name>A0A139X670_9CYAN</name>
<dbReference type="SUPFAM" id="SSF53383">
    <property type="entry name" value="PLP-dependent transferases"/>
    <property type="match status" value="1"/>
</dbReference>
<dbReference type="Proteomes" id="UP000076925">
    <property type="component" value="Unassembled WGS sequence"/>
</dbReference>
<evidence type="ECO:0000256" key="1">
    <source>
        <dbReference type="ARBA" id="ARBA00001933"/>
    </source>
</evidence>
<dbReference type="Pfam" id="PF00282">
    <property type="entry name" value="Pyridoxal_deC"/>
    <property type="match status" value="1"/>
</dbReference>
<dbReference type="GO" id="GO:0004058">
    <property type="term" value="F:aromatic-L-amino-acid decarboxylase activity"/>
    <property type="evidence" value="ECO:0007669"/>
    <property type="project" value="UniProtKB-ARBA"/>
</dbReference>